<comment type="caution">
    <text evidence="1">The sequence shown here is derived from an EMBL/GenBank/DDBJ whole genome shotgun (WGS) entry which is preliminary data.</text>
</comment>
<reference evidence="2" key="1">
    <citation type="journal article" date="2019" name="Int. J. Syst. Evol. Microbiol.">
        <title>The Global Catalogue of Microorganisms (GCM) 10K type strain sequencing project: providing services to taxonomists for standard genome sequencing and annotation.</title>
        <authorList>
            <consortium name="The Broad Institute Genomics Platform"/>
            <consortium name="The Broad Institute Genome Sequencing Center for Infectious Disease"/>
            <person name="Wu L."/>
            <person name="Ma J."/>
        </authorList>
    </citation>
    <scope>NUCLEOTIDE SEQUENCE [LARGE SCALE GENOMIC DNA]</scope>
    <source>
        <strain evidence="2">TBRC 4489</strain>
    </source>
</reference>
<dbReference type="EMBL" id="JBHSBM010000075">
    <property type="protein sequence ID" value="MFC4063083.1"/>
    <property type="molecule type" value="Genomic_DNA"/>
</dbReference>
<organism evidence="1 2">
    <name type="scientific">Planomonospora corallina</name>
    <dbReference type="NCBI Taxonomy" id="1806052"/>
    <lineage>
        <taxon>Bacteria</taxon>
        <taxon>Bacillati</taxon>
        <taxon>Actinomycetota</taxon>
        <taxon>Actinomycetes</taxon>
        <taxon>Streptosporangiales</taxon>
        <taxon>Streptosporangiaceae</taxon>
        <taxon>Planomonospora</taxon>
    </lineage>
</organism>
<gene>
    <name evidence="1" type="ORF">ACFOWE_32800</name>
</gene>
<dbReference type="RefSeq" id="WP_377294766.1">
    <property type="nucleotide sequence ID" value="NZ_JBHSBM010000075.1"/>
</dbReference>
<name>A0ABV8IJE0_9ACTN</name>
<accession>A0ABV8IJE0</accession>
<sequence>MITEELAGFLSAWCSLDCDPGETTALLNGPSRDYFLSWLPHDLEAAIRTGSLTPEAMEDLTHFAFDDQAAVNGWIRENWKTWRFEGPPPV</sequence>
<keyword evidence="2" id="KW-1185">Reference proteome</keyword>
<proteinExistence type="predicted"/>
<protein>
    <submittedName>
        <fullName evidence="1">Uncharacterized protein</fullName>
    </submittedName>
</protein>
<evidence type="ECO:0000313" key="1">
    <source>
        <dbReference type="EMBL" id="MFC4063083.1"/>
    </source>
</evidence>
<dbReference type="Proteomes" id="UP001595850">
    <property type="component" value="Unassembled WGS sequence"/>
</dbReference>
<evidence type="ECO:0000313" key="2">
    <source>
        <dbReference type="Proteomes" id="UP001595850"/>
    </source>
</evidence>